<evidence type="ECO:0000256" key="1">
    <source>
        <dbReference type="SAM" id="MobiDB-lite"/>
    </source>
</evidence>
<dbReference type="GO" id="GO:0042073">
    <property type="term" value="P:intraciliary transport"/>
    <property type="evidence" value="ECO:0007669"/>
    <property type="project" value="TreeGrafter"/>
</dbReference>
<accession>F0WMT2</accession>
<feature type="region of interest" description="Disordered" evidence="1">
    <location>
        <begin position="254"/>
        <end position="284"/>
    </location>
</feature>
<feature type="domain" description="Intraflagellar transport protein 52 C-terminal" evidence="3">
    <location>
        <begin position="663"/>
        <end position="714"/>
    </location>
</feature>
<dbReference type="GO" id="GO:0030992">
    <property type="term" value="C:intraciliary transport particle B"/>
    <property type="evidence" value="ECO:0007669"/>
    <property type="project" value="TreeGrafter"/>
</dbReference>
<organism evidence="6">
    <name type="scientific">Albugo laibachii Nc14</name>
    <dbReference type="NCBI Taxonomy" id="890382"/>
    <lineage>
        <taxon>Eukaryota</taxon>
        <taxon>Sar</taxon>
        <taxon>Stramenopiles</taxon>
        <taxon>Oomycota</taxon>
        <taxon>Peronosporomycetes</taxon>
        <taxon>Albuginales</taxon>
        <taxon>Albuginaceae</taxon>
        <taxon>Albugo</taxon>
    </lineage>
</organism>
<keyword evidence="6" id="KW-0969">Cilium</keyword>
<name>F0WMT2_9STRA</name>
<feature type="domain" description="IFT52 central" evidence="4">
    <location>
        <begin position="572"/>
        <end position="652"/>
    </location>
</feature>
<dbReference type="GO" id="GO:0005929">
    <property type="term" value="C:cilium"/>
    <property type="evidence" value="ECO:0007669"/>
    <property type="project" value="TreeGrafter"/>
</dbReference>
<feature type="region of interest" description="Disordered" evidence="1">
    <location>
        <begin position="726"/>
        <end position="761"/>
    </location>
</feature>
<gene>
    <name evidence="6" type="primary">AlNc14C160G7768</name>
    <name evidence="6" type="ORF">ALNC14_087600</name>
</gene>
<evidence type="ECO:0000259" key="4">
    <source>
        <dbReference type="Pfam" id="PF23352"/>
    </source>
</evidence>
<protein>
    <submittedName>
        <fullName evidence="6">Intraflagellar Transport Protein 52 putative</fullName>
    </submittedName>
</protein>
<evidence type="ECO:0000256" key="2">
    <source>
        <dbReference type="SAM" id="Phobius"/>
    </source>
</evidence>
<dbReference type="GO" id="GO:0060271">
    <property type="term" value="P:cilium assembly"/>
    <property type="evidence" value="ECO:0007669"/>
    <property type="project" value="TreeGrafter"/>
</dbReference>
<dbReference type="InterPro" id="IPR039975">
    <property type="entry name" value="IFT52"/>
</dbReference>
<keyword evidence="6" id="KW-0282">Flagellum</keyword>
<keyword evidence="6" id="KW-0966">Cell projection</keyword>
<feature type="transmembrane region" description="Helical" evidence="2">
    <location>
        <begin position="133"/>
        <end position="153"/>
    </location>
</feature>
<dbReference type="PANTHER" id="PTHR12969:SF7">
    <property type="entry name" value="INTRAFLAGELLAR TRANSPORT PROTEIN 52 HOMOLOG"/>
    <property type="match status" value="1"/>
</dbReference>
<keyword evidence="2" id="KW-0812">Transmembrane</keyword>
<evidence type="ECO:0000313" key="6">
    <source>
        <dbReference type="EMBL" id="CCA22617.1"/>
    </source>
</evidence>
<proteinExistence type="predicted"/>
<evidence type="ECO:0000259" key="3">
    <source>
        <dbReference type="Pfam" id="PF21178"/>
    </source>
</evidence>
<dbReference type="EMBL" id="FR824205">
    <property type="protein sequence ID" value="CCA22617.1"/>
    <property type="molecule type" value="Genomic_DNA"/>
</dbReference>
<dbReference type="InterPro" id="IPR055458">
    <property type="entry name" value="IFT52_GIFT"/>
</dbReference>
<feature type="transmembrane region" description="Helical" evidence="2">
    <location>
        <begin position="62"/>
        <end position="80"/>
    </location>
</feature>
<dbReference type="HOGENOM" id="CLU_366562_0_0_1"/>
<dbReference type="Pfam" id="PF23352">
    <property type="entry name" value="IFT52_central"/>
    <property type="match status" value="1"/>
</dbReference>
<keyword evidence="2" id="KW-0472">Membrane</keyword>
<feature type="compositionally biased region" description="Basic and acidic residues" evidence="1">
    <location>
        <begin position="740"/>
        <end position="761"/>
    </location>
</feature>
<feature type="transmembrane region" description="Helical" evidence="2">
    <location>
        <begin position="100"/>
        <end position="121"/>
    </location>
</feature>
<dbReference type="InterPro" id="IPR048643">
    <property type="entry name" value="Itf52_C"/>
</dbReference>
<dbReference type="CDD" id="cd23683">
    <property type="entry name" value="IFT52_CTD"/>
    <property type="match status" value="1"/>
</dbReference>
<feature type="compositionally biased region" description="Polar residues" evidence="1">
    <location>
        <begin position="730"/>
        <end position="739"/>
    </location>
</feature>
<dbReference type="Gene3D" id="6.10.250.2800">
    <property type="match status" value="1"/>
</dbReference>
<dbReference type="Pfam" id="PF23355">
    <property type="entry name" value="IFT52_GIFT"/>
    <property type="match status" value="1"/>
</dbReference>
<dbReference type="Pfam" id="PF21178">
    <property type="entry name" value="Itf52_C"/>
    <property type="match status" value="1"/>
</dbReference>
<reference evidence="6" key="1">
    <citation type="journal article" date="2011" name="PLoS Biol.">
        <title>Gene gain and loss during evolution of obligate parasitism in the white rust pathogen of Arabidopsis thaliana.</title>
        <authorList>
            <person name="Kemen E."/>
            <person name="Gardiner A."/>
            <person name="Schultz-Larsen T."/>
            <person name="Kemen A.C."/>
            <person name="Balmuth A.L."/>
            <person name="Robert-Seilaniantz A."/>
            <person name="Bailey K."/>
            <person name="Holub E."/>
            <person name="Studholme D.J."/>
            <person name="Maclean D."/>
            <person name="Jones J.D."/>
        </authorList>
    </citation>
    <scope>NUCLEOTIDE SEQUENCE</scope>
</reference>
<dbReference type="InterPro" id="IPR055460">
    <property type="entry name" value="IFT52_central"/>
</dbReference>
<dbReference type="GO" id="GO:0005814">
    <property type="term" value="C:centriole"/>
    <property type="evidence" value="ECO:0007669"/>
    <property type="project" value="TreeGrafter"/>
</dbReference>
<feature type="compositionally biased region" description="Polar residues" evidence="1">
    <location>
        <begin position="272"/>
        <end position="284"/>
    </location>
</feature>
<dbReference type="PANTHER" id="PTHR12969">
    <property type="entry name" value="NGD5/OSM-6/IFT52"/>
    <property type="match status" value="1"/>
</dbReference>
<evidence type="ECO:0000259" key="5">
    <source>
        <dbReference type="Pfam" id="PF23355"/>
    </source>
</evidence>
<dbReference type="AlphaFoldDB" id="F0WMT2"/>
<reference evidence="6" key="2">
    <citation type="submission" date="2011-02" db="EMBL/GenBank/DDBJ databases">
        <authorList>
            <person name="MacLean D."/>
        </authorList>
    </citation>
    <scope>NUCLEOTIDE SEQUENCE</scope>
</reference>
<keyword evidence="2" id="KW-1133">Transmembrane helix</keyword>
<feature type="domain" description="IFT52 GIFT" evidence="5">
    <location>
        <begin position="291"/>
        <end position="556"/>
    </location>
</feature>
<feature type="transmembrane region" description="Helical" evidence="2">
    <location>
        <begin position="20"/>
        <end position="41"/>
    </location>
</feature>
<sequence length="761" mass="85405">MVQIFGRDSNGSDSLSAVRIVLRGSQVLLSLIAIFLLAGSFPSQTLGNSNRTASLGSSSSGFAVVLLYTSLLSSSWYFAYVEISRRPNPIAPKYTVYADGAMTFLFLITGIALASSSYVTHCDDYEGFIRCRVIKGAVALMFFLFFSFCGSAWTSYKSYHAWISGEAERETMEGNAQPTNGYLETLTPKIYTAVRYARRLLNSHTLQRCILMSDYVFLSKTEEALWFPKASPLFQIQRQQILFSQEAARKARERIDLPSEMEQSMNERRARSSTQREPSQTSDTARAPNLILFDASKRELFHPSSGYKKLARQLRSTCKIETNKTDLSSGRIKDATIIVFAGIRERFSSTEFSTLKEYIRSGGSVLLMLGEGGEQKFDTNLNTWLKDYGIFINSDSVIRTVYHKYHHPKEVLISNGVINREIARAASVMSGKKEVAQETGGIGTNKPSQTFERDQRGLTFVYPYGATLNVKKPSAPILSTGFISFPVNRAIAAVWQEGSVSAPSSAVQSGRLVVMGSGQCFTDEWIDKEENSKLQEILFRWLLGDASIQLDPVDAEDPDIYDYNRLPDTQALSERLRSCMQESDELPKDFTQLFDSCLFKFDTSLIPEAVSLYSELGIKKEPLSLISPQFELPLPALKPAVFTPILRELPFPALDQFDLDEHFASQHLRLAQLTNKCSDDDLEYYIKEAADILGILPKLEPESSDAKHVLEFIFTKIVKFKKLNHENEEATQSTSSNSNDLRKEGLFNVDSDSRNEDLNRD</sequence>